<organism evidence="1 2">
    <name type="scientific">Colletotrichum truncatum</name>
    <name type="common">Anthracnose fungus</name>
    <name type="synonym">Colletotrichum capsici</name>
    <dbReference type="NCBI Taxonomy" id="5467"/>
    <lineage>
        <taxon>Eukaryota</taxon>
        <taxon>Fungi</taxon>
        <taxon>Dikarya</taxon>
        <taxon>Ascomycota</taxon>
        <taxon>Pezizomycotina</taxon>
        <taxon>Sordariomycetes</taxon>
        <taxon>Hypocreomycetidae</taxon>
        <taxon>Glomerellales</taxon>
        <taxon>Glomerellaceae</taxon>
        <taxon>Colletotrichum</taxon>
        <taxon>Colletotrichum truncatum species complex</taxon>
    </lineage>
</organism>
<accession>A0ACC3Z388</accession>
<sequence>MTFNFTNKLAGKSVVIVGGTSGVGFAVAEGCIEFGASVVLVGRTKIKVEEAVQRLGATYPNASERVRGYACDISSKTAEDDITNLFEFVTAARKTVVDHVISTAGGLPNTLTLTDVTSDDLVAFSRYHFIGDTMLAKIASKYLDPAHTSSITFTGGAGTFKPPPGWSVWASIGGAKDALTRGLAISLAPIRVNLVSLGAIRTELFDQAAANWGKEALEASKDASILGVIGDPRDVAESYLGIIKNHFQTGTITLAEGGTLLK</sequence>
<name>A0ACC3Z388_COLTU</name>
<keyword evidence="2" id="KW-1185">Reference proteome</keyword>
<reference evidence="1 2" key="1">
    <citation type="journal article" date="2020" name="Phytopathology">
        <title>Genome Sequence Resources of Colletotrichum truncatum, C. plurivorum, C. musicola, and C. sojae: Four Species Pathogenic to Soybean (Glycine max).</title>
        <authorList>
            <person name="Rogerio F."/>
            <person name="Boufleur T.R."/>
            <person name="Ciampi-Guillardi M."/>
            <person name="Sukno S.A."/>
            <person name="Thon M.R."/>
            <person name="Massola Junior N.S."/>
            <person name="Baroncelli R."/>
        </authorList>
    </citation>
    <scope>NUCLEOTIDE SEQUENCE [LARGE SCALE GENOMIC DNA]</scope>
    <source>
        <strain evidence="1 2">CMES1059</strain>
    </source>
</reference>
<evidence type="ECO:0000313" key="1">
    <source>
        <dbReference type="EMBL" id="KAL0938558.1"/>
    </source>
</evidence>
<dbReference type="Proteomes" id="UP000805649">
    <property type="component" value="Unassembled WGS sequence"/>
</dbReference>
<gene>
    <name evidence="1" type="ORF">CTRU02_205168</name>
</gene>
<comment type="caution">
    <text evidence="1">The sequence shown here is derived from an EMBL/GenBank/DDBJ whole genome shotgun (WGS) entry which is preliminary data.</text>
</comment>
<proteinExistence type="predicted"/>
<protein>
    <submittedName>
        <fullName evidence="1">Tropinone reductase 2</fullName>
    </submittedName>
</protein>
<evidence type="ECO:0000313" key="2">
    <source>
        <dbReference type="Proteomes" id="UP000805649"/>
    </source>
</evidence>
<dbReference type="EMBL" id="VUJX02000003">
    <property type="protein sequence ID" value="KAL0938558.1"/>
    <property type="molecule type" value="Genomic_DNA"/>
</dbReference>